<dbReference type="Proteomes" id="UP001140562">
    <property type="component" value="Unassembled WGS sequence"/>
</dbReference>
<name>A0A9W8X1Z6_9PLEO</name>
<sequence>MDVYRHMIQDSISTALILKDDADWDVLLRQQLTSLARGLRYLQGVTTPHRSPYGDAWNILAIGHNDLNDRVDRDQKYYVTRNDPTVIAEARRT</sequence>
<gene>
    <name evidence="1" type="ORF">N0V87_004145</name>
</gene>
<evidence type="ECO:0000313" key="2">
    <source>
        <dbReference type="Proteomes" id="UP001140562"/>
    </source>
</evidence>
<accession>A0A9W8X1Z6</accession>
<reference evidence="1" key="1">
    <citation type="submission" date="2022-10" db="EMBL/GenBank/DDBJ databases">
        <title>Tapping the CABI collections for fungal endophytes: first genome assemblies for Collariella, Neodidymelliopsis, Ascochyta clinopodiicola, Didymella pomorum, Didymosphaeria variabile, Neocosmospora piperis and Neocucurbitaria cava.</title>
        <authorList>
            <person name="Hill R."/>
        </authorList>
    </citation>
    <scope>NUCLEOTIDE SEQUENCE</scope>
    <source>
        <strain evidence="1">IMI 360193</strain>
    </source>
</reference>
<dbReference type="OrthoDB" id="47375at2759"/>
<dbReference type="EMBL" id="JAPEUV010000032">
    <property type="protein sequence ID" value="KAJ4338168.1"/>
    <property type="molecule type" value="Genomic_DNA"/>
</dbReference>
<protein>
    <submittedName>
        <fullName evidence="1">Uncharacterized protein</fullName>
    </submittedName>
</protein>
<proteinExistence type="predicted"/>
<dbReference type="AlphaFoldDB" id="A0A9W8X1Z6"/>
<evidence type="ECO:0000313" key="1">
    <source>
        <dbReference type="EMBL" id="KAJ4338168.1"/>
    </source>
</evidence>
<organism evidence="1 2">
    <name type="scientific">Didymella glomerata</name>
    <dbReference type="NCBI Taxonomy" id="749621"/>
    <lineage>
        <taxon>Eukaryota</taxon>
        <taxon>Fungi</taxon>
        <taxon>Dikarya</taxon>
        <taxon>Ascomycota</taxon>
        <taxon>Pezizomycotina</taxon>
        <taxon>Dothideomycetes</taxon>
        <taxon>Pleosporomycetidae</taxon>
        <taxon>Pleosporales</taxon>
        <taxon>Pleosporineae</taxon>
        <taxon>Didymellaceae</taxon>
        <taxon>Didymella</taxon>
    </lineage>
</organism>
<comment type="caution">
    <text evidence="1">The sequence shown here is derived from an EMBL/GenBank/DDBJ whole genome shotgun (WGS) entry which is preliminary data.</text>
</comment>
<keyword evidence="2" id="KW-1185">Reference proteome</keyword>